<feature type="transmembrane region" description="Helical" evidence="6">
    <location>
        <begin position="357"/>
        <end position="375"/>
    </location>
</feature>
<accession>A0A6G7B7E2</accession>
<name>A0A6G7B7E2_9LACO</name>
<feature type="transmembrane region" description="Helical" evidence="6">
    <location>
        <begin position="167"/>
        <end position="185"/>
    </location>
</feature>
<evidence type="ECO:0000256" key="2">
    <source>
        <dbReference type="ARBA" id="ARBA00022475"/>
    </source>
</evidence>
<protein>
    <submittedName>
        <fullName evidence="7">MFS transporter</fullName>
    </submittedName>
</protein>
<gene>
    <name evidence="7" type="ORF">G6Z83_00125</name>
</gene>
<evidence type="ECO:0000256" key="3">
    <source>
        <dbReference type="ARBA" id="ARBA00022692"/>
    </source>
</evidence>
<comment type="subcellular location">
    <subcellularLocation>
        <location evidence="1">Cell membrane</location>
        <topology evidence="1">Multi-pass membrane protein</topology>
    </subcellularLocation>
</comment>
<proteinExistence type="predicted"/>
<evidence type="ECO:0000256" key="4">
    <source>
        <dbReference type="ARBA" id="ARBA00022989"/>
    </source>
</evidence>
<reference evidence="7 8" key="1">
    <citation type="submission" date="2020-02" db="EMBL/GenBank/DDBJ databases">
        <title>Complete genome sequences of six Lactobacillus iners strains isolated from the human vagina.</title>
        <authorList>
            <person name="France M.T."/>
            <person name="Rutt L."/>
            <person name="Narina S."/>
            <person name="Arbaugh S."/>
            <person name="Humphrys M.S."/>
            <person name="Ma B."/>
            <person name="Hayward M.R."/>
            <person name="Relman D."/>
            <person name="Kwon D.S."/>
            <person name="Ravel J."/>
        </authorList>
    </citation>
    <scope>NUCLEOTIDE SEQUENCE [LARGE SCALE GENOMIC DNA]</scope>
    <source>
        <strain evidence="7 8">C0210C1</strain>
    </source>
</reference>
<dbReference type="PANTHER" id="PTHR23513:SF6">
    <property type="entry name" value="MAJOR FACILITATOR SUPERFAMILY ASSOCIATED DOMAIN-CONTAINING PROTEIN"/>
    <property type="match status" value="1"/>
</dbReference>
<dbReference type="Pfam" id="PF07690">
    <property type="entry name" value="MFS_1"/>
    <property type="match status" value="1"/>
</dbReference>
<dbReference type="PANTHER" id="PTHR23513">
    <property type="entry name" value="INTEGRAL MEMBRANE EFFLUX PROTEIN-RELATED"/>
    <property type="match status" value="1"/>
</dbReference>
<dbReference type="GO" id="GO:0005886">
    <property type="term" value="C:plasma membrane"/>
    <property type="evidence" value="ECO:0007669"/>
    <property type="project" value="UniProtKB-SubCell"/>
</dbReference>
<dbReference type="EMBL" id="CP049228">
    <property type="protein sequence ID" value="QIH23239.1"/>
    <property type="molecule type" value="Genomic_DNA"/>
</dbReference>
<feature type="transmembrane region" description="Helical" evidence="6">
    <location>
        <begin position="40"/>
        <end position="61"/>
    </location>
</feature>
<evidence type="ECO:0000256" key="5">
    <source>
        <dbReference type="ARBA" id="ARBA00023136"/>
    </source>
</evidence>
<dbReference type="GO" id="GO:0022857">
    <property type="term" value="F:transmembrane transporter activity"/>
    <property type="evidence" value="ECO:0007669"/>
    <property type="project" value="InterPro"/>
</dbReference>
<sequence>MFSKKYSNIYKLLMGRIATNIADSLFYMAILWYFKENRNSQLMVSILFTISSGIDMMSFSLGPLIDKISIKGLLKYSTFIQIVISIIVVTILGIGQKSYIIDIILLLLFTISSILSAIIYPSEYKLLPLFVTKKDLLRFNGLFQVTYKILDLILDGITTFIITFSSVSFTIIFSAVIFGIALLFYHSIQINILAKNILEDDSYFTSSYFNDLLLGWKTLRKEKSILELILPLCVVNLFYGIFAVGLPFFAQTYIQTSALGYGKLLIASSFGSIIGAFLVQKFDLGKKNMGQFIAICFLGAGIFRLFVPLSVSVGIELVLINSVISPLWITMMNTNFEALVQTSFSSAILGRVETINDSLLSIMIPIGTLLGGWIVKSYGSLITQYIYGIALICSSIYYFIVEKLKNTN</sequence>
<dbReference type="CDD" id="cd06173">
    <property type="entry name" value="MFS_MefA_like"/>
    <property type="match status" value="1"/>
</dbReference>
<feature type="transmembrane region" description="Helical" evidence="6">
    <location>
        <begin position="100"/>
        <end position="120"/>
    </location>
</feature>
<keyword evidence="2" id="KW-1003">Cell membrane</keyword>
<keyword evidence="5 6" id="KW-0472">Membrane</keyword>
<evidence type="ECO:0000313" key="8">
    <source>
        <dbReference type="Proteomes" id="UP000501676"/>
    </source>
</evidence>
<feature type="transmembrane region" description="Helical" evidence="6">
    <location>
        <begin position="381"/>
        <end position="400"/>
    </location>
</feature>
<feature type="transmembrane region" description="Helical" evidence="6">
    <location>
        <begin position="73"/>
        <end position="94"/>
    </location>
</feature>
<dbReference type="Gene3D" id="1.20.1250.20">
    <property type="entry name" value="MFS general substrate transporter like domains"/>
    <property type="match status" value="1"/>
</dbReference>
<dbReference type="Proteomes" id="UP000501676">
    <property type="component" value="Chromosome"/>
</dbReference>
<dbReference type="RefSeq" id="WP_164823848.1">
    <property type="nucleotide sequence ID" value="NZ_CP049228.1"/>
</dbReference>
<evidence type="ECO:0000256" key="1">
    <source>
        <dbReference type="ARBA" id="ARBA00004651"/>
    </source>
</evidence>
<feature type="transmembrane region" description="Helical" evidence="6">
    <location>
        <begin position="261"/>
        <end position="280"/>
    </location>
</feature>
<dbReference type="AlphaFoldDB" id="A0A6G7B7E2"/>
<feature type="transmembrane region" description="Helical" evidence="6">
    <location>
        <begin position="292"/>
        <end position="311"/>
    </location>
</feature>
<organism evidence="7 8">
    <name type="scientific">Lactobacillus iners</name>
    <dbReference type="NCBI Taxonomy" id="147802"/>
    <lineage>
        <taxon>Bacteria</taxon>
        <taxon>Bacillati</taxon>
        <taxon>Bacillota</taxon>
        <taxon>Bacilli</taxon>
        <taxon>Lactobacillales</taxon>
        <taxon>Lactobacillaceae</taxon>
        <taxon>Lactobacillus</taxon>
    </lineage>
</organism>
<feature type="transmembrane region" description="Helical" evidence="6">
    <location>
        <begin position="228"/>
        <end position="249"/>
    </location>
</feature>
<keyword evidence="4 6" id="KW-1133">Transmembrane helix</keyword>
<evidence type="ECO:0000256" key="6">
    <source>
        <dbReference type="SAM" id="Phobius"/>
    </source>
</evidence>
<feature type="transmembrane region" description="Helical" evidence="6">
    <location>
        <begin position="141"/>
        <end position="161"/>
    </location>
</feature>
<feature type="transmembrane region" description="Helical" evidence="6">
    <location>
        <begin position="12"/>
        <end position="34"/>
    </location>
</feature>
<evidence type="ECO:0000313" key="7">
    <source>
        <dbReference type="EMBL" id="QIH23239.1"/>
    </source>
</evidence>
<dbReference type="InterPro" id="IPR036259">
    <property type="entry name" value="MFS_trans_sf"/>
</dbReference>
<keyword evidence="3 6" id="KW-0812">Transmembrane</keyword>
<dbReference type="InterPro" id="IPR011701">
    <property type="entry name" value="MFS"/>
</dbReference>
<dbReference type="SUPFAM" id="SSF103473">
    <property type="entry name" value="MFS general substrate transporter"/>
    <property type="match status" value="1"/>
</dbReference>